<keyword evidence="16" id="KW-1185">Reference proteome</keyword>
<sequence length="546" mass="61531">MSKKGHILFIWFCTTVLGLVAALVIIVSLWEKFQTNPTITGLDTDFHNWDVPFPAVTLCQSDPANSSLVNDFVNRTWPDATEDKRAYYREFVMALANISYDSMAALEPYVVSRCEVLVECAYKGELEIECCSYFTPIFTEHGFCFAFNLRFNETEWPYDYNRRDSFTREYIQETDTTWSMAVDTDDAQNNSVSVFIGSSDDLPTLDMAPQHVWTRRISRLSFDAKETYTTDSARQLSIRQRRCVFEDEIALVTDTKYTYSACMRQCRMELAHALCGCLPPFYPLPTRKVKGYKTRFRYCTLKELGCIVKNADKFSTKWINCPCELGCSHTVYEMEKLLEPADPNGDEVSINLEIGFVSWPMQKYKREVLFGWVDLLVAFGGIAGLFLGFSLLSGVEIIYYFTLRACCMVCRDKESLERLAREYEQMEQPKVDLSLRPAFMGPTRPPMALTDSDPQTDAWPPGRGRHHAADPDPVSVAGLDLGYGGFGSKASALPPPLDLVPKGSQAQARGPKGTGTGTTGQRRRAARAASRGVKNAASDWSLPYLP</sequence>
<feature type="transmembrane region" description="Helical" evidence="14">
    <location>
        <begin position="6"/>
        <end position="30"/>
    </location>
</feature>
<evidence type="ECO:0000256" key="4">
    <source>
        <dbReference type="ARBA" id="ARBA00022461"/>
    </source>
</evidence>
<evidence type="ECO:0000256" key="13">
    <source>
        <dbReference type="SAM" id="MobiDB-lite"/>
    </source>
</evidence>
<name>A0AAE1GZW3_9NEOP</name>
<dbReference type="EMBL" id="JAHWGI010000287">
    <property type="protein sequence ID" value="KAK3911908.1"/>
    <property type="molecule type" value="Genomic_DNA"/>
</dbReference>
<keyword evidence="8 12" id="KW-0406">Ion transport</keyword>
<evidence type="ECO:0000256" key="9">
    <source>
        <dbReference type="ARBA" id="ARBA00023136"/>
    </source>
</evidence>
<organism evidence="15 16">
    <name type="scientific">Frankliniella fusca</name>
    <dbReference type="NCBI Taxonomy" id="407009"/>
    <lineage>
        <taxon>Eukaryota</taxon>
        <taxon>Metazoa</taxon>
        <taxon>Ecdysozoa</taxon>
        <taxon>Arthropoda</taxon>
        <taxon>Hexapoda</taxon>
        <taxon>Insecta</taxon>
        <taxon>Pterygota</taxon>
        <taxon>Neoptera</taxon>
        <taxon>Paraneoptera</taxon>
        <taxon>Thysanoptera</taxon>
        <taxon>Terebrantia</taxon>
        <taxon>Thripoidea</taxon>
        <taxon>Thripidae</taxon>
        <taxon>Frankliniella</taxon>
    </lineage>
</organism>
<feature type="region of interest" description="Disordered" evidence="13">
    <location>
        <begin position="443"/>
        <end position="471"/>
    </location>
</feature>
<dbReference type="Proteomes" id="UP001219518">
    <property type="component" value="Unassembled WGS sequence"/>
</dbReference>
<comment type="subcellular location">
    <subcellularLocation>
        <location evidence="1">Membrane</location>
        <topology evidence="1">Multi-pass membrane protein</topology>
    </subcellularLocation>
</comment>
<keyword evidence="9 14" id="KW-0472">Membrane</keyword>
<evidence type="ECO:0000256" key="2">
    <source>
        <dbReference type="ARBA" id="ARBA00007193"/>
    </source>
</evidence>
<keyword evidence="10 12" id="KW-0739">Sodium transport</keyword>
<evidence type="ECO:0000256" key="1">
    <source>
        <dbReference type="ARBA" id="ARBA00004141"/>
    </source>
</evidence>
<keyword evidence="3 12" id="KW-0813">Transport</keyword>
<comment type="caution">
    <text evidence="15">The sequence shown here is derived from an EMBL/GenBank/DDBJ whole genome shotgun (WGS) entry which is preliminary data.</text>
</comment>
<dbReference type="InterPro" id="IPR001873">
    <property type="entry name" value="ENaC"/>
</dbReference>
<dbReference type="PANTHER" id="PTHR11690:SF247">
    <property type="entry name" value="PICKPOCKET 23, ISOFORM C"/>
    <property type="match status" value="1"/>
</dbReference>
<feature type="transmembrane region" description="Helical" evidence="14">
    <location>
        <begin position="368"/>
        <end position="401"/>
    </location>
</feature>
<evidence type="ECO:0000256" key="6">
    <source>
        <dbReference type="ARBA" id="ARBA00022989"/>
    </source>
</evidence>
<evidence type="ECO:0000256" key="5">
    <source>
        <dbReference type="ARBA" id="ARBA00022692"/>
    </source>
</evidence>
<evidence type="ECO:0000256" key="14">
    <source>
        <dbReference type="SAM" id="Phobius"/>
    </source>
</evidence>
<dbReference type="GO" id="GO:0005886">
    <property type="term" value="C:plasma membrane"/>
    <property type="evidence" value="ECO:0007669"/>
    <property type="project" value="TreeGrafter"/>
</dbReference>
<evidence type="ECO:0000313" key="16">
    <source>
        <dbReference type="Proteomes" id="UP001219518"/>
    </source>
</evidence>
<dbReference type="GO" id="GO:0015280">
    <property type="term" value="F:ligand-gated sodium channel activity"/>
    <property type="evidence" value="ECO:0007669"/>
    <property type="project" value="TreeGrafter"/>
</dbReference>
<protein>
    <submittedName>
        <fullName evidence="15">Sodium channel protein Nach</fullName>
    </submittedName>
</protein>
<dbReference type="Pfam" id="PF00858">
    <property type="entry name" value="ASC"/>
    <property type="match status" value="1"/>
</dbReference>
<feature type="region of interest" description="Disordered" evidence="13">
    <location>
        <begin position="494"/>
        <end position="546"/>
    </location>
</feature>
<keyword evidence="7" id="KW-0915">Sodium</keyword>
<keyword evidence="5 12" id="KW-0812">Transmembrane</keyword>
<evidence type="ECO:0000256" key="12">
    <source>
        <dbReference type="RuleBase" id="RU000679"/>
    </source>
</evidence>
<comment type="similarity">
    <text evidence="2 12">Belongs to the amiloride-sensitive sodium channel (TC 1.A.6) family.</text>
</comment>
<evidence type="ECO:0000256" key="3">
    <source>
        <dbReference type="ARBA" id="ARBA00022448"/>
    </source>
</evidence>
<evidence type="ECO:0000256" key="10">
    <source>
        <dbReference type="ARBA" id="ARBA00023201"/>
    </source>
</evidence>
<keyword evidence="6 14" id="KW-1133">Transmembrane helix</keyword>
<dbReference type="PRINTS" id="PR01078">
    <property type="entry name" value="AMINACHANNEL"/>
</dbReference>
<evidence type="ECO:0000256" key="7">
    <source>
        <dbReference type="ARBA" id="ARBA00023053"/>
    </source>
</evidence>
<evidence type="ECO:0000256" key="8">
    <source>
        <dbReference type="ARBA" id="ARBA00023065"/>
    </source>
</evidence>
<evidence type="ECO:0000256" key="11">
    <source>
        <dbReference type="ARBA" id="ARBA00023303"/>
    </source>
</evidence>
<dbReference type="AlphaFoldDB" id="A0AAE1GZW3"/>
<proteinExistence type="inferred from homology"/>
<keyword evidence="4 12" id="KW-0894">Sodium channel</keyword>
<accession>A0AAE1GZW3</accession>
<gene>
    <name evidence="15" type="ORF">KUF71_004588</name>
</gene>
<evidence type="ECO:0000313" key="15">
    <source>
        <dbReference type="EMBL" id="KAK3911908.1"/>
    </source>
</evidence>
<keyword evidence="11 12" id="KW-0407">Ion channel</keyword>
<reference evidence="15" key="2">
    <citation type="journal article" date="2023" name="BMC Genomics">
        <title>Pest status, molecular evolution, and epigenetic factors derived from the genome assembly of Frankliniella fusca, a thysanopteran phytovirus vector.</title>
        <authorList>
            <person name="Catto M.A."/>
            <person name="Labadie P.E."/>
            <person name="Jacobson A.L."/>
            <person name="Kennedy G.G."/>
            <person name="Srinivasan R."/>
            <person name="Hunt B.G."/>
        </authorList>
    </citation>
    <scope>NUCLEOTIDE SEQUENCE</scope>
    <source>
        <strain evidence="15">PL_HMW_Pooled</strain>
    </source>
</reference>
<reference evidence="15" key="1">
    <citation type="submission" date="2021-07" db="EMBL/GenBank/DDBJ databases">
        <authorList>
            <person name="Catto M.A."/>
            <person name="Jacobson A."/>
            <person name="Kennedy G."/>
            <person name="Labadie P."/>
            <person name="Hunt B.G."/>
            <person name="Srinivasan R."/>
        </authorList>
    </citation>
    <scope>NUCLEOTIDE SEQUENCE</scope>
    <source>
        <strain evidence="15">PL_HMW_Pooled</strain>
        <tissue evidence="15">Head</tissue>
    </source>
</reference>
<dbReference type="Gene3D" id="1.10.287.770">
    <property type="entry name" value="YojJ-like"/>
    <property type="match status" value="1"/>
</dbReference>
<dbReference type="PANTHER" id="PTHR11690">
    <property type="entry name" value="AMILORIDE-SENSITIVE SODIUM CHANNEL-RELATED"/>
    <property type="match status" value="1"/>
</dbReference>
<dbReference type="Gene3D" id="2.60.470.10">
    <property type="entry name" value="Acid-sensing ion channels like domains"/>
    <property type="match status" value="1"/>
</dbReference>